<dbReference type="PRINTS" id="PR01032">
    <property type="entry name" value="PHAGEIV"/>
</dbReference>
<dbReference type="Pfam" id="PF00263">
    <property type="entry name" value="Secretin"/>
    <property type="match status" value="1"/>
</dbReference>
<keyword evidence="6" id="KW-0653">Protein transport</keyword>
<dbReference type="InterPro" id="IPR001775">
    <property type="entry name" value="GspD/PilQ"/>
</dbReference>
<dbReference type="GO" id="GO:0009279">
    <property type="term" value="C:cell outer membrane"/>
    <property type="evidence" value="ECO:0007669"/>
    <property type="project" value="UniProtKB-SubCell"/>
</dbReference>
<dbReference type="InterPro" id="IPR005644">
    <property type="entry name" value="NolW-like"/>
</dbReference>
<reference evidence="14 15" key="1">
    <citation type="submission" date="2018-04" db="EMBL/GenBank/DDBJ databases">
        <title>Genomic Encyclopedia of Archaeal and Bacterial Type Strains, Phase II (KMG-II): from individual species to whole genera.</title>
        <authorList>
            <person name="Goeker M."/>
        </authorList>
    </citation>
    <scope>NUCLEOTIDE SEQUENCE [LARGE SCALE GENOMIC DNA]</scope>
    <source>
        <strain evidence="14 15">DSM 23382</strain>
    </source>
</reference>
<evidence type="ECO:0000256" key="11">
    <source>
        <dbReference type="SAM" id="SignalP"/>
    </source>
</evidence>
<evidence type="ECO:0000256" key="1">
    <source>
        <dbReference type="ARBA" id="ARBA00004442"/>
    </source>
</evidence>
<dbReference type="GO" id="GO:0015627">
    <property type="term" value="C:type II protein secretion system complex"/>
    <property type="evidence" value="ECO:0007669"/>
    <property type="project" value="InterPro"/>
</dbReference>
<evidence type="ECO:0000256" key="6">
    <source>
        <dbReference type="ARBA" id="ARBA00022927"/>
    </source>
</evidence>
<dbReference type="PANTHER" id="PTHR30332">
    <property type="entry name" value="PROBABLE GENERAL SECRETION PATHWAY PROTEIN D"/>
    <property type="match status" value="1"/>
</dbReference>
<feature type="domain" description="NolW-like" evidence="13">
    <location>
        <begin position="207"/>
        <end position="261"/>
    </location>
</feature>
<feature type="chain" id="PRO_5015649336" evidence="11">
    <location>
        <begin position="20"/>
        <end position="735"/>
    </location>
</feature>
<keyword evidence="7" id="KW-0472">Membrane</keyword>
<sequence length="735" mass="77903">MLCKSVSRYRSRLLRPAMIAVLLLQVGCSGVQGPDAIVGEPWLASYRDDVRGKGIDTANVNLPSSGKVPVGVVAVIDNEPTNISLPGEEIQRNAGELASAGASKYDLSEQVEISFDNDPLDYVVKQLLGGLLAANYVTADKLEGRVSFKTEQPVPRAVIPSILRDILARHGYVMKLINGVYQIGSGETIAVLENNAVAGASGEYVNQIVNLKRGKAEDLAAVVASILPRGATVTPVASTNSLVLRLSPVDVKPVTELIRALVDSGAASSLVAVIPVRESSPEKVAGAINAYYSSQDIAAAEVPLIIPLEDQQALLVGAKTQRILRNARTLISGLDKDNRDAPSLRVIPLQHLPPADIANQLNAIFGGEGAGAGNRPADTSRTARADNRDETTTDANSGGDSVPTPSIIRSSTGRGQASPTAASFEQGRNDGSFAPKVDATIPQTDTGISIVPDTRNNALLVYATFRQFKRIRDVVRALDLPLAQVVIEATIVEVDLTDGLDYGVQAYLRGEGLDVRSSRSPFIADPGGAGGVASFDIDFGDYTASFVLHALQAVTNVKVISSPYLTVLDGRSARLSVGDQVPYLTKQTAATNTGTTTTTNEIEVRDVGIILQVTPSIRADNSVVLTIQQEVSSAKTAANGDELTPIIQQRTINSDIVVNSGKTVLLGGLIQDRDDKVTTGVPVLSSVPLMGNLFKQTNSKKSRTELVVMITPRVVRRPSQIQNITRLIKARLSTP</sequence>
<dbReference type="PROSITE" id="PS00875">
    <property type="entry name" value="T2SP_D"/>
    <property type="match status" value="1"/>
</dbReference>
<feature type="domain" description="Type II/III secretion system secretin-like" evidence="12">
    <location>
        <begin position="550"/>
        <end position="716"/>
    </location>
</feature>
<proteinExistence type="inferred from homology"/>
<dbReference type="InterPro" id="IPR038591">
    <property type="entry name" value="NolW-like_sf"/>
</dbReference>
<dbReference type="InterPro" id="IPR004846">
    <property type="entry name" value="T2SS/T3SS_dom"/>
</dbReference>
<organism evidence="14 15">
    <name type="scientific">Breoghania corrubedonensis</name>
    <dbReference type="NCBI Taxonomy" id="665038"/>
    <lineage>
        <taxon>Bacteria</taxon>
        <taxon>Pseudomonadati</taxon>
        <taxon>Pseudomonadota</taxon>
        <taxon>Alphaproteobacteria</taxon>
        <taxon>Hyphomicrobiales</taxon>
        <taxon>Stappiaceae</taxon>
        <taxon>Breoghania</taxon>
    </lineage>
</organism>
<evidence type="ECO:0000256" key="8">
    <source>
        <dbReference type="ARBA" id="ARBA00023237"/>
    </source>
</evidence>
<keyword evidence="4" id="KW-0812">Transmembrane</keyword>
<accession>A0A2T5UYU2</accession>
<evidence type="ECO:0000313" key="15">
    <source>
        <dbReference type="Proteomes" id="UP000244081"/>
    </source>
</evidence>
<dbReference type="AlphaFoldDB" id="A0A2T5UYU2"/>
<evidence type="ECO:0000259" key="12">
    <source>
        <dbReference type="Pfam" id="PF00263"/>
    </source>
</evidence>
<dbReference type="Proteomes" id="UP000244081">
    <property type="component" value="Unassembled WGS sequence"/>
</dbReference>
<evidence type="ECO:0000256" key="2">
    <source>
        <dbReference type="ARBA" id="ARBA00006980"/>
    </source>
</evidence>
<feature type="signal peptide" evidence="11">
    <location>
        <begin position="1"/>
        <end position="19"/>
    </location>
</feature>
<evidence type="ECO:0000256" key="4">
    <source>
        <dbReference type="ARBA" id="ARBA00022452"/>
    </source>
</evidence>
<dbReference type="OrthoDB" id="9775455at2"/>
<dbReference type="InterPro" id="IPR050810">
    <property type="entry name" value="Bact_Secretion_Sys_Channel"/>
</dbReference>
<dbReference type="Gene3D" id="3.30.1370.120">
    <property type="match status" value="2"/>
</dbReference>
<dbReference type="GO" id="GO:0015628">
    <property type="term" value="P:protein secretion by the type II secretion system"/>
    <property type="evidence" value="ECO:0007669"/>
    <property type="project" value="InterPro"/>
</dbReference>
<evidence type="ECO:0000256" key="9">
    <source>
        <dbReference type="RuleBase" id="RU004004"/>
    </source>
</evidence>
<evidence type="ECO:0000256" key="5">
    <source>
        <dbReference type="ARBA" id="ARBA00022729"/>
    </source>
</evidence>
<comment type="similarity">
    <text evidence="2">Belongs to the bacterial secretin family. GSP D subfamily.</text>
</comment>
<gene>
    <name evidence="14" type="ORF">C8N35_111125</name>
</gene>
<feature type="compositionally biased region" description="Polar residues" evidence="10">
    <location>
        <begin position="393"/>
        <end position="423"/>
    </location>
</feature>
<dbReference type="InterPro" id="IPR013356">
    <property type="entry name" value="T2SS_GspD"/>
</dbReference>
<feature type="domain" description="NolW-like" evidence="13">
    <location>
        <begin position="345"/>
        <end position="484"/>
    </location>
</feature>
<dbReference type="Gene3D" id="3.55.50.30">
    <property type="match status" value="1"/>
</dbReference>
<keyword evidence="3 9" id="KW-0813">Transport</keyword>
<feature type="compositionally biased region" description="Basic and acidic residues" evidence="10">
    <location>
        <begin position="381"/>
        <end position="391"/>
    </location>
</feature>
<evidence type="ECO:0000259" key="13">
    <source>
        <dbReference type="Pfam" id="PF03958"/>
    </source>
</evidence>
<evidence type="ECO:0000256" key="10">
    <source>
        <dbReference type="SAM" id="MobiDB-lite"/>
    </source>
</evidence>
<dbReference type="PRINTS" id="PR00811">
    <property type="entry name" value="BCTERIALGSPD"/>
</dbReference>
<comment type="subcellular location">
    <subcellularLocation>
        <location evidence="1 9">Cell outer membrane</location>
    </subcellularLocation>
</comment>
<dbReference type="InterPro" id="IPR004845">
    <property type="entry name" value="T2SS_GspD_CS"/>
</dbReference>
<dbReference type="EMBL" id="QAYG01000011">
    <property type="protein sequence ID" value="PTW56662.1"/>
    <property type="molecule type" value="Genomic_DNA"/>
</dbReference>
<evidence type="ECO:0000313" key="14">
    <source>
        <dbReference type="EMBL" id="PTW56662.1"/>
    </source>
</evidence>
<name>A0A2T5UYU2_9HYPH</name>
<keyword evidence="15" id="KW-1185">Reference proteome</keyword>
<comment type="caution">
    <text evidence="14">The sequence shown here is derived from an EMBL/GenBank/DDBJ whole genome shotgun (WGS) entry which is preliminary data.</text>
</comment>
<dbReference type="Pfam" id="PF03958">
    <property type="entry name" value="Secretin_N"/>
    <property type="match status" value="2"/>
</dbReference>
<evidence type="ECO:0000256" key="7">
    <source>
        <dbReference type="ARBA" id="ARBA00023136"/>
    </source>
</evidence>
<evidence type="ECO:0000256" key="3">
    <source>
        <dbReference type="ARBA" id="ARBA00022448"/>
    </source>
</evidence>
<dbReference type="PANTHER" id="PTHR30332:SF25">
    <property type="entry name" value="SECRETIN XPSD"/>
    <property type="match status" value="1"/>
</dbReference>
<dbReference type="NCBIfam" id="TIGR02517">
    <property type="entry name" value="type_II_gspD"/>
    <property type="match status" value="1"/>
</dbReference>
<keyword evidence="4" id="KW-1134">Transmembrane beta strand</keyword>
<keyword evidence="5 11" id="KW-0732">Signal</keyword>
<keyword evidence="8" id="KW-0998">Cell outer membrane</keyword>
<protein>
    <submittedName>
        <fullName evidence="14">General secretion pathway protein D</fullName>
    </submittedName>
</protein>
<feature type="region of interest" description="Disordered" evidence="10">
    <location>
        <begin position="368"/>
        <end position="439"/>
    </location>
</feature>